<sequence length="152" mass="18250">MSFPLLLKLILLMTTNFRNIHIGKFIQLRVKESKIDLTRICNFMKCTEIEINEMYLQEDLSTSILLRWSKLLEYDFFRLYSQHLILYAPPSASIRESIVSKLPRFRKNIYTREMIDFIMELIEKQEKTKRQITAEYGIPYTTLCKWVAKNNK</sequence>
<proteinExistence type="predicted"/>
<gene>
    <name evidence="1" type="ORF">SAMN05421594_2794</name>
</gene>
<evidence type="ECO:0000313" key="1">
    <source>
        <dbReference type="EMBL" id="SFN43399.1"/>
    </source>
</evidence>
<protein>
    <submittedName>
        <fullName evidence="1">Uncharacterized protein</fullName>
    </submittedName>
</protein>
<evidence type="ECO:0000313" key="2">
    <source>
        <dbReference type="Proteomes" id="UP000198769"/>
    </source>
</evidence>
<organism evidence="1 2">
    <name type="scientific">Chryseobacterium oleae</name>
    <dbReference type="NCBI Taxonomy" id="491207"/>
    <lineage>
        <taxon>Bacteria</taxon>
        <taxon>Pseudomonadati</taxon>
        <taxon>Bacteroidota</taxon>
        <taxon>Flavobacteriia</taxon>
        <taxon>Flavobacteriales</taxon>
        <taxon>Weeksellaceae</taxon>
        <taxon>Chryseobacterium group</taxon>
        <taxon>Chryseobacterium</taxon>
    </lineage>
</organism>
<name>A0A1I4Z0C8_CHROL</name>
<dbReference type="AlphaFoldDB" id="A0A1I4Z0C8"/>
<accession>A0A1I4Z0C8</accession>
<reference evidence="2" key="1">
    <citation type="submission" date="2016-10" db="EMBL/GenBank/DDBJ databases">
        <authorList>
            <person name="Varghese N."/>
            <person name="Submissions S."/>
        </authorList>
    </citation>
    <scope>NUCLEOTIDE SEQUENCE [LARGE SCALE GENOMIC DNA]</scope>
    <source>
        <strain evidence="2">DSM 25575</strain>
    </source>
</reference>
<keyword evidence="2" id="KW-1185">Reference proteome</keyword>
<dbReference type="Proteomes" id="UP000198769">
    <property type="component" value="Unassembled WGS sequence"/>
</dbReference>
<dbReference type="EMBL" id="FOVD01000003">
    <property type="protein sequence ID" value="SFN43399.1"/>
    <property type="molecule type" value="Genomic_DNA"/>
</dbReference>